<dbReference type="Proteomes" id="UP000193431">
    <property type="component" value="Chromosome"/>
</dbReference>
<reference evidence="2 3" key="1">
    <citation type="submission" date="2016-11" db="EMBL/GenBank/DDBJ databases">
        <title>Trade-off between light-utilization and light-protection in marine flavobacteria.</title>
        <authorList>
            <person name="Kumagai Y."/>
        </authorList>
    </citation>
    <scope>NUCLEOTIDE SEQUENCE [LARGE SCALE GENOMIC DNA]</scope>
    <source>
        <strain evidence="2 3">JCM 13191</strain>
    </source>
</reference>
<sequence length="242" mass="27570">MLPLAFAAIYKVKNIYKPIFWLGITAYLAIEFLSNFYNCANHHFVLLYLCLATTIALAYKLDFDKILNYNARWILGVVFLFAALHKILSAEFIDGSYLGFTTVLGGFAKPLHIFDSYDLFVNENAAVYNKINESVPRENNQGIFNTPFDQFINFIKSFTWVTIAAEVFVAALFAFKPSRVSHMFMLLFLATLVFTRSETGFASILCLLGMASCNDKFENYKLFYLIAFVICLTASFTKFGYI</sequence>
<evidence type="ECO:0000313" key="3">
    <source>
        <dbReference type="Proteomes" id="UP000193431"/>
    </source>
</evidence>
<organism evidence="2 3">
    <name type="scientific">Nonlabens spongiae</name>
    <dbReference type="NCBI Taxonomy" id="331648"/>
    <lineage>
        <taxon>Bacteria</taxon>
        <taxon>Pseudomonadati</taxon>
        <taxon>Bacteroidota</taxon>
        <taxon>Flavobacteriia</taxon>
        <taxon>Flavobacteriales</taxon>
        <taxon>Flavobacteriaceae</taxon>
        <taxon>Nonlabens</taxon>
    </lineage>
</organism>
<keyword evidence="3" id="KW-1185">Reference proteome</keyword>
<dbReference type="EMBL" id="CP019344">
    <property type="protein sequence ID" value="ARN77020.1"/>
    <property type="molecule type" value="Genomic_DNA"/>
</dbReference>
<dbReference type="AlphaFoldDB" id="A0A1W6MHG5"/>
<proteinExistence type="predicted"/>
<keyword evidence="1" id="KW-0812">Transmembrane</keyword>
<feature type="transmembrane region" description="Helical" evidence="1">
    <location>
        <begin position="187"/>
        <end position="210"/>
    </location>
</feature>
<feature type="transmembrane region" description="Helical" evidence="1">
    <location>
        <begin position="73"/>
        <end position="93"/>
    </location>
</feature>
<feature type="transmembrane region" description="Helical" evidence="1">
    <location>
        <begin position="19"/>
        <end position="37"/>
    </location>
</feature>
<accession>A0A1W6MHG5</accession>
<keyword evidence="1" id="KW-1133">Transmembrane helix</keyword>
<dbReference type="OrthoDB" id="1430459at2"/>
<feature type="transmembrane region" description="Helical" evidence="1">
    <location>
        <begin position="222"/>
        <end position="241"/>
    </location>
</feature>
<evidence type="ECO:0000256" key="1">
    <source>
        <dbReference type="SAM" id="Phobius"/>
    </source>
</evidence>
<feature type="transmembrane region" description="Helical" evidence="1">
    <location>
        <begin position="43"/>
        <end position="61"/>
    </location>
</feature>
<protein>
    <submittedName>
        <fullName evidence="2">Uncharacterized protein</fullName>
    </submittedName>
</protein>
<feature type="transmembrane region" description="Helical" evidence="1">
    <location>
        <begin position="157"/>
        <end position="175"/>
    </location>
</feature>
<keyword evidence="1" id="KW-0472">Membrane</keyword>
<gene>
    <name evidence="2" type="ORF">BST97_02840</name>
</gene>
<evidence type="ECO:0000313" key="2">
    <source>
        <dbReference type="EMBL" id="ARN77020.1"/>
    </source>
</evidence>
<name>A0A1W6MHG5_9FLAO</name>